<keyword evidence="2" id="KW-1185">Reference proteome</keyword>
<accession>A0A3M7PEB1</accession>
<dbReference type="EMBL" id="REGN01011470">
    <property type="protein sequence ID" value="RMZ97339.1"/>
    <property type="molecule type" value="Genomic_DNA"/>
</dbReference>
<dbReference type="AlphaFoldDB" id="A0A3M7PEB1"/>
<gene>
    <name evidence="1" type="ORF">BpHYR1_041160</name>
</gene>
<proteinExistence type="predicted"/>
<sequence>MVRNRRFTESTAFYRIKKNYFFRSETEIKMAFESKRYFKKINYGLFNFRVNVLLYVEEKQFFLIRTTINNQAESCKSNHFLIEMGNFPNLVNSNHDKDINFVLQIVKILIFQQIFPLLLTLYHSIKYEGQDDKH</sequence>
<evidence type="ECO:0000313" key="1">
    <source>
        <dbReference type="EMBL" id="RMZ97339.1"/>
    </source>
</evidence>
<name>A0A3M7PEB1_BRAPC</name>
<evidence type="ECO:0000313" key="2">
    <source>
        <dbReference type="Proteomes" id="UP000276133"/>
    </source>
</evidence>
<dbReference type="Proteomes" id="UP000276133">
    <property type="component" value="Unassembled WGS sequence"/>
</dbReference>
<comment type="caution">
    <text evidence="1">The sequence shown here is derived from an EMBL/GenBank/DDBJ whole genome shotgun (WGS) entry which is preliminary data.</text>
</comment>
<organism evidence="1 2">
    <name type="scientific">Brachionus plicatilis</name>
    <name type="common">Marine rotifer</name>
    <name type="synonym">Brachionus muelleri</name>
    <dbReference type="NCBI Taxonomy" id="10195"/>
    <lineage>
        <taxon>Eukaryota</taxon>
        <taxon>Metazoa</taxon>
        <taxon>Spiralia</taxon>
        <taxon>Gnathifera</taxon>
        <taxon>Rotifera</taxon>
        <taxon>Eurotatoria</taxon>
        <taxon>Monogononta</taxon>
        <taxon>Pseudotrocha</taxon>
        <taxon>Ploima</taxon>
        <taxon>Brachionidae</taxon>
        <taxon>Brachionus</taxon>
    </lineage>
</organism>
<reference evidence="1 2" key="1">
    <citation type="journal article" date="2018" name="Sci. Rep.">
        <title>Genomic signatures of local adaptation to the degree of environmental predictability in rotifers.</title>
        <authorList>
            <person name="Franch-Gras L."/>
            <person name="Hahn C."/>
            <person name="Garcia-Roger E.M."/>
            <person name="Carmona M.J."/>
            <person name="Serra M."/>
            <person name="Gomez A."/>
        </authorList>
    </citation>
    <scope>NUCLEOTIDE SEQUENCE [LARGE SCALE GENOMIC DNA]</scope>
    <source>
        <strain evidence="1">HYR1</strain>
    </source>
</reference>
<protein>
    <submittedName>
        <fullName evidence="1">Uncharacterized protein</fullName>
    </submittedName>
</protein>